<accession>A0A517P6N0</accession>
<protein>
    <submittedName>
        <fullName evidence="3">Uncharacterized protein</fullName>
    </submittedName>
</protein>
<dbReference type="KEGG" id="acaf:CA12_11160"/>
<evidence type="ECO:0000313" key="3">
    <source>
        <dbReference type="EMBL" id="QDT15036.1"/>
    </source>
</evidence>
<dbReference type="AlphaFoldDB" id="A0A517P6N0"/>
<evidence type="ECO:0000256" key="2">
    <source>
        <dbReference type="SAM" id="Phobius"/>
    </source>
</evidence>
<keyword evidence="2" id="KW-0812">Transmembrane</keyword>
<organism evidence="3 4">
    <name type="scientific">Alienimonas californiensis</name>
    <dbReference type="NCBI Taxonomy" id="2527989"/>
    <lineage>
        <taxon>Bacteria</taxon>
        <taxon>Pseudomonadati</taxon>
        <taxon>Planctomycetota</taxon>
        <taxon>Planctomycetia</taxon>
        <taxon>Planctomycetales</taxon>
        <taxon>Planctomycetaceae</taxon>
        <taxon>Alienimonas</taxon>
    </lineage>
</organism>
<dbReference type="EMBL" id="CP036265">
    <property type="protein sequence ID" value="QDT15036.1"/>
    <property type="molecule type" value="Genomic_DNA"/>
</dbReference>
<dbReference type="Proteomes" id="UP000318741">
    <property type="component" value="Chromosome"/>
</dbReference>
<reference evidence="3 4" key="1">
    <citation type="submission" date="2019-02" db="EMBL/GenBank/DDBJ databases">
        <title>Deep-cultivation of Planctomycetes and their phenomic and genomic characterization uncovers novel biology.</title>
        <authorList>
            <person name="Wiegand S."/>
            <person name="Jogler M."/>
            <person name="Boedeker C."/>
            <person name="Pinto D."/>
            <person name="Vollmers J."/>
            <person name="Rivas-Marin E."/>
            <person name="Kohn T."/>
            <person name="Peeters S.H."/>
            <person name="Heuer A."/>
            <person name="Rast P."/>
            <person name="Oberbeckmann S."/>
            <person name="Bunk B."/>
            <person name="Jeske O."/>
            <person name="Meyerdierks A."/>
            <person name="Storesund J.E."/>
            <person name="Kallscheuer N."/>
            <person name="Luecker S."/>
            <person name="Lage O.M."/>
            <person name="Pohl T."/>
            <person name="Merkel B.J."/>
            <person name="Hornburger P."/>
            <person name="Mueller R.-W."/>
            <person name="Bruemmer F."/>
            <person name="Labrenz M."/>
            <person name="Spormann A.M."/>
            <person name="Op den Camp H."/>
            <person name="Overmann J."/>
            <person name="Amann R."/>
            <person name="Jetten M.S.M."/>
            <person name="Mascher T."/>
            <person name="Medema M.H."/>
            <person name="Devos D.P."/>
            <person name="Kaster A.-K."/>
            <person name="Ovreas L."/>
            <person name="Rohde M."/>
            <person name="Galperin M.Y."/>
            <person name="Jogler C."/>
        </authorList>
    </citation>
    <scope>NUCLEOTIDE SEQUENCE [LARGE SCALE GENOMIC DNA]</scope>
    <source>
        <strain evidence="3 4">CA12</strain>
    </source>
</reference>
<dbReference type="RefSeq" id="WP_145357876.1">
    <property type="nucleotide sequence ID" value="NZ_CP036265.1"/>
</dbReference>
<keyword evidence="4" id="KW-1185">Reference proteome</keyword>
<evidence type="ECO:0000256" key="1">
    <source>
        <dbReference type="SAM" id="MobiDB-lite"/>
    </source>
</evidence>
<keyword evidence="2" id="KW-0472">Membrane</keyword>
<evidence type="ECO:0000313" key="4">
    <source>
        <dbReference type="Proteomes" id="UP000318741"/>
    </source>
</evidence>
<gene>
    <name evidence="3" type="ORF">CA12_11160</name>
</gene>
<proteinExistence type="predicted"/>
<feature type="transmembrane region" description="Helical" evidence="2">
    <location>
        <begin position="31"/>
        <end position="52"/>
    </location>
</feature>
<keyword evidence="2" id="KW-1133">Transmembrane helix</keyword>
<feature type="region of interest" description="Disordered" evidence="1">
    <location>
        <begin position="1"/>
        <end position="24"/>
    </location>
</feature>
<feature type="region of interest" description="Disordered" evidence="1">
    <location>
        <begin position="62"/>
        <end position="88"/>
    </location>
</feature>
<name>A0A517P6N0_9PLAN</name>
<sequence>MSGTNEQPSAGSEPASVSVNSGTNRLSVQGAGTAVIAIVAVIGLIVVSVCAVKLAGRAVDRVGDSAPPAAGGGEHVPASAEKGRHHDL</sequence>